<proteinExistence type="predicted"/>
<dbReference type="AlphaFoldDB" id="A0A318PL12"/>
<dbReference type="EMBL" id="NKUC01000018">
    <property type="protein sequence ID" value="PYD56699.1"/>
    <property type="molecule type" value="Genomic_DNA"/>
</dbReference>
<gene>
    <name evidence="1" type="ORF">CFR75_09730</name>
</gene>
<dbReference type="OrthoDB" id="6873191at2"/>
<evidence type="ECO:0000313" key="2">
    <source>
        <dbReference type="Proteomes" id="UP000248257"/>
    </source>
</evidence>
<organism evidence="1 2">
    <name type="scientific">Komagataeibacter xylinus</name>
    <name type="common">Gluconacetobacter xylinus</name>
    <dbReference type="NCBI Taxonomy" id="28448"/>
    <lineage>
        <taxon>Bacteria</taxon>
        <taxon>Pseudomonadati</taxon>
        <taxon>Pseudomonadota</taxon>
        <taxon>Alphaproteobacteria</taxon>
        <taxon>Acetobacterales</taxon>
        <taxon>Acetobacteraceae</taxon>
        <taxon>Komagataeibacter</taxon>
    </lineage>
</organism>
<name>A0A318PL12_KOMXY</name>
<accession>A0A318PL12</accession>
<evidence type="ECO:0000313" key="1">
    <source>
        <dbReference type="EMBL" id="PYD56699.1"/>
    </source>
</evidence>
<dbReference type="RefSeq" id="WP_082770894.1">
    <property type="nucleotide sequence ID" value="NZ_CBCRXN010000037.1"/>
</dbReference>
<reference evidence="1 2" key="1">
    <citation type="submission" date="2017-07" db="EMBL/GenBank/DDBJ databases">
        <title>A draft genome sequence of Komagataeibacter xylinus LMG 1515.</title>
        <authorList>
            <person name="Skraban J."/>
            <person name="Cleenwerck I."/>
            <person name="Vandamme P."/>
            <person name="Trcek J."/>
        </authorList>
    </citation>
    <scope>NUCLEOTIDE SEQUENCE [LARGE SCALE GENOMIC DNA]</scope>
    <source>
        <strain evidence="1 2">LMG 1515</strain>
    </source>
</reference>
<keyword evidence="2" id="KW-1185">Reference proteome</keyword>
<dbReference type="Proteomes" id="UP000248257">
    <property type="component" value="Unassembled WGS sequence"/>
</dbReference>
<sequence>MTMVMKVENKDPVKVDNFSKIEKSLRSLKSYGPCSYAILENDDGSYIQVAGGRVTCVLELREKKQDRQLRAYLSVPRVCYTGEQTLMFGAGQVKMQPDEILFIDDVVAAFKAFFEKTPFPLNIKWREMSHIFAAPLLP</sequence>
<comment type="caution">
    <text evidence="1">The sequence shown here is derived from an EMBL/GenBank/DDBJ whole genome shotgun (WGS) entry which is preliminary data.</text>
</comment>
<protein>
    <submittedName>
        <fullName evidence="1">Uncharacterized protein</fullName>
    </submittedName>
</protein>